<dbReference type="EMBL" id="CP019646">
    <property type="protein sequence ID" value="AQQ70823.1"/>
    <property type="molecule type" value="Genomic_DNA"/>
</dbReference>
<dbReference type="RefSeq" id="WP_146683058.1">
    <property type="nucleotide sequence ID" value="NZ_CP019646.1"/>
</dbReference>
<proteinExistence type="predicted"/>
<dbReference type="OrthoDB" id="260976at2"/>
<accession>A0A1Q2MDP1</accession>
<dbReference type="InterPro" id="IPR003743">
    <property type="entry name" value="Zf-RING_7"/>
</dbReference>
<keyword evidence="4" id="KW-1185">Reference proteome</keyword>
<organism evidence="3 4">
    <name type="scientific">Limihaloglobus sulfuriphilus</name>
    <dbReference type="NCBI Taxonomy" id="1851148"/>
    <lineage>
        <taxon>Bacteria</taxon>
        <taxon>Pseudomonadati</taxon>
        <taxon>Planctomycetota</taxon>
        <taxon>Phycisphaerae</taxon>
        <taxon>Sedimentisphaerales</taxon>
        <taxon>Sedimentisphaeraceae</taxon>
        <taxon>Limihaloglobus</taxon>
    </lineage>
</organism>
<sequence length="245" mass="28230">MGPVLNGLIKLQEVESRLRGVKQKLARTRRGLTLQENQLRNIQNTLESKKDEAKLIRNKIDKIELEMQIRDEALKKRQEELNNAKNNKEYSALLTEINVNKADNSKKENELLELMAALENEQEESKQIESQIEKQSQKIEQVREQVNVKAKDIQESLSKLQNEWDEASRGIPNEVLELFRRLSDNYDGEALAYVDSTGGKRRNYTCGGCFMSLTNETVNQLLSNDDIIRCPSCSRIVVLHQDKED</sequence>
<evidence type="ECO:0000313" key="3">
    <source>
        <dbReference type="EMBL" id="AQQ70823.1"/>
    </source>
</evidence>
<name>A0A1Q2MDP1_9BACT</name>
<keyword evidence="1" id="KW-0175">Coiled coil</keyword>
<evidence type="ECO:0000259" key="2">
    <source>
        <dbReference type="Pfam" id="PF02591"/>
    </source>
</evidence>
<dbReference type="AlphaFoldDB" id="A0A1Q2MDP1"/>
<dbReference type="Gene3D" id="1.10.287.1490">
    <property type="match status" value="1"/>
</dbReference>
<reference evidence="4" key="1">
    <citation type="submission" date="2017-02" db="EMBL/GenBank/DDBJ databases">
        <title>Comparative genomics and description of representatives of a novel lineage of planctomycetes thriving in anoxic sediments.</title>
        <authorList>
            <person name="Spring S."/>
            <person name="Bunk B."/>
            <person name="Sproer C."/>
        </authorList>
    </citation>
    <scope>NUCLEOTIDE SEQUENCE [LARGE SCALE GENOMIC DNA]</scope>
    <source>
        <strain evidence="4">SM-Chi-D1</strain>
    </source>
</reference>
<evidence type="ECO:0000256" key="1">
    <source>
        <dbReference type="SAM" id="Coils"/>
    </source>
</evidence>
<feature type="coiled-coil region" evidence="1">
    <location>
        <begin position="11"/>
        <end position="163"/>
    </location>
</feature>
<dbReference type="Proteomes" id="UP000188181">
    <property type="component" value="Chromosome"/>
</dbReference>
<evidence type="ECO:0000313" key="4">
    <source>
        <dbReference type="Proteomes" id="UP000188181"/>
    </source>
</evidence>
<gene>
    <name evidence="3" type="ORF">SMSP2_01185</name>
</gene>
<feature type="domain" description="C4-type zinc ribbon" evidence="2">
    <location>
        <begin position="205"/>
        <end position="237"/>
    </location>
</feature>
<dbReference type="Pfam" id="PF02591">
    <property type="entry name" value="Zn_ribbon_9"/>
    <property type="match status" value="1"/>
</dbReference>
<dbReference type="STRING" id="1851148.SMSP2_01185"/>
<protein>
    <submittedName>
        <fullName evidence="3">Putative zinc ribbon domain protein</fullName>
    </submittedName>
</protein>
<dbReference type="KEGG" id="pbas:SMSP2_01185"/>